<sequence>MLQPHQKPVVKRFPDILPVLLLTLFFNILAWGVVTGAIAPIDRVITDAVRYLTSPQLTASMKFITFWGNTGTLWIIVPLTIIAVFLLGRRLAGTLLPAFSVTGGWVLTEALKWLFHRPRPNENPLVPADGFSFPSGHALMAVVFYGAIAYLLFINLSPSALRRLVTAGLALLILLIGISRVYLGVHYPSDVLAGFVAGGAWLITCVIVIQKK</sequence>
<dbReference type="SMART" id="SM00014">
    <property type="entry name" value="acidPPc"/>
    <property type="match status" value="1"/>
</dbReference>
<dbReference type="InterPro" id="IPR000326">
    <property type="entry name" value="PAP2/HPO"/>
</dbReference>
<dbReference type="Pfam" id="PF01569">
    <property type="entry name" value="PAP2"/>
    <property type="match status" value="1"/>
</dbReference>
<evidence type="ECO:0000256" key="1">
    <source>
        <dbReference type="SAM" id="Phobius"/>
    </source>
</evidence>
<keyword evidence="1" id="KW-0812">Transmembrane</keyword>
<feature type="transmembrane region" description="Helical" evidence="1">
    <location>
        <begin position="61"/>
        <end position="87"/>
    </location>
</feature>
<reference evidence="4" key="1">
    <citation type="submission" date="2016-10" db="EMBL/GenBank/DDBJ databases">
        <authorList>
            <person name="Varghese N."/>
            <person name="Submissions S."/>
        </authorList>
    </citation>
    <scope>NUCLEOTIDE SEQUENCE [LARGE SCALE GENOMIC DNA]</scope>
    <source>
        <strain evidence="4">DSM 3669</strain>
    </source>
</reference>
<feature type="transmembrane region" description="Helical" evidence="1">
    <location>
        <begin position="135"/>
        <end position="153"/>
    </location>
</feature>
<dbReference type="STRING" id="39060.SAMN05660706_1212"/>
<keyword evidence="4" id="KW-1185">Reference proteome</keyword>
<dbReference type="PANTHER" id="PTHR14969">
    <property type="entry name" value="SPHINGOSINE-1-PHOSPHATE PHOSPHOHYDROLASE"/>
    <property type="match status" value="1"/>
</dbReference>
<organism evidence="3 4">
    <name type="scientific">Desulfoscipio geothermicus DSM 3669</name>
    <dbReference type="NCBI Taxonomy" id="1121426"/>
    <lineage>
        <taxon>Bacteria</taxon>
        <taxon>Bacillati</taxon>
        <taxon>Bacillota</taxon>
        <taxon>Clostridia</taxon>
        <taxon>Eubacteriales</taxon>
        <taxon>Desulfallaceae</taxon>
        <taxon>Desulfoscipio</taxon>
    </lineage>
</organism>
<name>A0A1I6DY83_9FIRM</name>
<evidence type="ECO:0000313" key="3">
    <source>
        <dbReference type="EMBL" id="SFR10386.1"/>
    </source>
</evidence>
<dbReference type="Gene3D" id="1.20.144.10">
    <property type="entry name" value="Phosphatidic acid phosphatase type 2/haloperoxidase"/>
    <property type="match status" value="1"/>
</dbReference>
<proteinExistence type="predicted"/>
<protein>
    <submittedName>
        <fullName evidence="3">Undecaprenyl-diphosphatase</fullName>
    </submittedName>
</protein>
<dbReference type="PANTHER" id="PTHR14969:SF13">
    <property type="entry name" value="AT30094P"/>
    <property type="match status" value="1"/>
</dbReference>
<feature type="transmembrane region" description="Helical" evidence="1">
    <location>
        <begin position="20"/>
        <end position="41"/>
    </location>
</feature>
<dbReference type="AlphaFoldDB" id="A0A1I6DY83"/>
<dbReference type="CDD" id="cd03392">
    <property type="entry name" value="PAP2_like_2"/>
    <property type="match status" value="1"/>
</dbReference>
<dbReference type="SUPFAM" id="SSF48317">
    <property type="entry name" value="Acid phosphatase/Vanadium-dependent haloperoxidase"/>
    <property type="match status" value="1"/>
</dbReference>
<feature type="transmembrane region" description="Helical" evidence="1">
    <location>
        <begin position="191"/>
        <end position="209"/>
    </location>
</feature>
<dbReference type="Proteomes" id="UP000199584">
    <property type="component" value="Unassembled WGS sequence"/>
</dbReference>
<evidence type="ECO:0000313" key="4">
    <source>
        <dbReference type="Proteomes" id="UP000199584"/>
    </source>
</evidence>
<dbReference type="OrthoDB" id="9789113at2"/>
<feature type="transmembrane region" description="Helical" evidence="1">
    <location>
        <begin position="165"/>
        <end position="185"/>
    </location>
</feature>
<dbReference type="RefSeq" id="WP_092484791.1">
    <property type="nucleotide sequence ID" value="NZ_FOYM01000021.1"/>
</dbReference>
<dbReference type="InterPro" id="IPR036938">
    <property type="entry name" value="PAP2/HPO_sf"/>
</dbReference>
<keyword evidence="1" id="KW-1133">Transmembrane helix</keyword>
<accession>A0A1I6DY83</accession>
<keyword evidence="1" id="KW-0472">Membrane</keyword>
<feature type="domain" description="Phosphatidic acid phosphatase type 2/haloperoxidase" evidence="2">
    <location>
        <begin position="94"/>
        <end position="206"/>
    </location>
</feature>
<evidence type="ECO:0000259" key="2">
    <source>
        <dbReference type="SMART" id="SM00014"/>
    </source>
</evidence>
<dbReference type="EMBL" id="FOYM01000021">
    <property type="protein sequence ID" value="SFR10386.1"/>
    <property type="molecule type" value="Genomic_DNA"/>
</dbReference>
<feature type="transmembrane region" description="Helical" evidence="1">
    <location>
        <begin position="94"/>
        <end position="115"/>
    </location>
</feature>
<gene>
    <name evidence="3" type="ORF">SAMN05660706_1212</name>
</gene>